<organism evidence="1 2">
    <name type="scientific">Desulfitobacterium hafniense (strain DSM 10664 / DCB-2)</name>
    <dbReference type="NCBI Taxonomy" id="272564"/>
    <lineage>
        <taxon>Bacteria</taxon>
        <taxon>Bacillati</taxon>
        <taxon>Bacillota</taxon>
        <taxon>Clostridia</taxon>
        <taxon>Eubacteriales</taxon>
        <taxon>Desulfitobacteriaceae</taxon>
        <taxon>Desulfitobacterium</taxon>
    </lineage>
</organism>
<dbReference type="InterPro" id="IPR021321">
    <property type="entry name" value="DUF2922"/>
</dbReference>
<evidence type="ECO:0000313" key="2">
    <source>
        <dbReference type="Proteomes" id="UP000007726"/>
    </source>
</evidence>
<sequence length="80" mass="8680">MAESTQQKILRLTFATTQGSTFTLTLPSPREDLTAVEAEAATNLILAKNMFMTAGGELIGLKDIKVVDTTTADLYDPPQY</sequence>
<reference evidence="1 2" key="1">
    <citation type="journal article" date="2012" name="BMC Microbiol.">
        <title>Genome sequence of Desulfitobacterium hafniense DCB-2, a Gram-positive anaerobe capable of dehalogenation and metal reduction.</title>
        <authorList>
            <person name="Kim S.H."/>
            <person name="Harzman C."/>
            <person name="Davis J.K."/>
            <person name="Hutcheson R."/>
            <person name="Broderick J.B."/>
            <person name="Marsh T.L."/>
            <person name="Tiedje J.M."/>
        </authorList>
    </citation>
    <scope>NUCLEOTIDE SEQUENCE [LARGE SCALE GENOMIC DNA]</scope>
    <source>
        <strain evidence="2">DSM 10664 / DCB-2</strain>
    </source>
</reference>
<evidence type="ECO:0000313" key="1">
    <source>
        <dbReference type="EMBL" id="ACL21341.1"/>
    </source>
</evidence>
<name>B8G2J1_DESHD</name>
<dbReference type="AlphaFoldDB" id="B8G2J1"/>
<accession>B8G2J1</accession>
<dbReference type="RefSeq" id="WP_015944534.1">
    <property type="nucleotide sequence ID" value="NC_011830.1"/>
</dbReference>
<dbReference type="HOGENOM" id="CLU_181401_1_1_9"/>
<dbReference type="KEGG" id="dhd:Dhaf_3323"/>
<dbReference type="Pfam" id="PF11148">
    <property type="entry name" value="DUF2922"/>
    <property type="match status" value="1"/>
</dbReference>
<dbReference type="Proteomes" id="UP000007726">
    <property type="component" value="Chromosome"/>
</dbReference>
<protein>
    <recommendedName>
        <fullName evidence="3">DUF2922 domain-containing protein</fullName>
    </recommendedName>
</protein>
<dbReference type="EMBL" id="CP001336">
    <property type="protein sequence ID" value="ACL21341.1"/>
    <property type="molecule type" value="Genomic_DNA"/>
</dbReference>
<gene>
    <name evidence="1" type="ordered locus">Dhaf_3323</name>
</gene>
<proteinExistence type="predicted"/>
<evidence type="ECO:0008006" key="3">
    <source>
        <dbReference type="Google" id="ProtNLM"/>
    </source>
</evidence>